<keyword evidence="3" id="KW-1185">Reference proteome</keyword>
<evidence type="ECO:0000313" key="2">
    <source>
        <dbReference type="EMBL" id="KAK2145959.1"/>
    </source>
</evidence>
<reference evidence="2" key="1">
    <citation type="journal article" date="2023" name="Mol. Biol. Evol.">
        <title>Third-Generation Sequencing Reveals the Adaptive Role of the Epigenome in Three Deep-Sea Polychaetes.</title>
        <authorList>
            <person name="Perez M."/>
            <person name="Aroh O."/>
            <person name="Sun Y."/>
            <person name="Lan Y."/>
            <person name="Juniper S.K."/>
            <person name="Young C.R."/>
            <person name="Angers B."/>
            <person name="Qian P.Y."/>
        </authorList>
    </citation>
    <scope>NUCLEOTIDE SEQUENCE</scope>
    <source>
        <strain evidence="2">P08H-3</strain>
    </source>
</reference>
<evidence type="ECO:0000313" key="3">
    <source>
        <dbReference type="Proteomes" id="UP001208570"/>
    </source>
</evidence>
<dbReference type="AlphaFoldDB" id="A0AAD9MWU4"/>
<accession>A0AAD9MWU4</accession>
<dbReference type="Proteomes" id="UP001208570">
    <property type="component" value="Unassembled WGS sequence"/>
</dbReference>
<evidence type="ECO:0000256" key="1">
    <source>
        <dbReference type="SAM" id="MobiDB-lite"/>
    </source>
</evidence>
<sequence>MIERDRSSDYTHLVNEMNGSETQRCPNSDHIYTTLTE</sequence>
<feature type="region of interest" description="Disordered" evidence="1">
    <location>
        <begin position="18"/>
        <end position="37"/>
    </location>
</feature>
<name>A0AAD9MWU4_9ANNE</name>
<dbReference type="EMBL" id="JAODUP010000644">
    <property type="protein sequence ID" value="KAK2145959.1"/>
    <property type="molecule type" value="Genomic_DNA"/>
</dbReference>
<protein>
    <submittedName>
        <fullName evidence="2">Uncharacterized protein</fullName>
    </submittedName>
</protein>
<comment type="caution">
    <text evidence="2">The sequence shown here is derived from an EMBL/GenBank/DDBJ whole genome shotgun (WGS) entry which is preliminary data.</text>
</comment>
<gene>
    <name evidence="2" type="ORF">LSH36_644g01014</name>
</gene>
<organism evidence="2 3">
    <name type="scientific">Paralvinella palmiformis</name>
    <dbReference type="NCBI Taxonomy" id="53620"/>
    <lineage>
        <taxon>Eukaryota</taxon>
        <taxon>Metazoa</taxon>
        <taxon>Spiralia</taxon>
        <taxon>Lophotrochozoa</taxon>
        <taxon>Annelida</taxon>
        <taxon>Polychaeta</taxon>
        <taxon>Sedentaria</taxon>
        <taxon>Canalipalpata</taxon>
        <taxon>Terebellida</taxon>
        <taxon>Terebelliformia</taxon>
        <taxon>Alvinellidae</taxon>
        <taxon>Paralvinella</taxon>
    </lineage>
</organism>
<proteinExistence type="predicted"/>